<comment type="caution">
    <text evidence="1">The sequence shown here is derived from an EMBL/GenBank/DDBJ whole genome shotgun (WGS) entry which is preliminary data.</text>
</comment>
<dbReference type="Proteomes" id="UP000007115">
    <property type="component" value="Unassembled WGS sequence"/>
</dbReference>
<accession>G9MNR2</accession>
<reference evidence="1 2" key="1">
    <citation type="journal article" date="2011" name="Genome Biol.">
        <title>Comparative genome sequence analysis underscores mycoparasitism as the ancestral life style of Trichoderma.</title>
        <authorList>
            <person name="Kubicek C.P."/>
            <person name="Herrera-Estrella A."/>
            <person name="Seidl-Seiboth V."/>
            <person name="Martinez D.A."/>
            <person name="Druzhinina I.S."/>
            <person name="Thon M."/>
            <person name="Zeilinger S."/>
            <person name="Casas-Flores S."/>
            <person name="Horwitz B.A."/>
            <person name="Mukherjee P.K."/>
            <person name="Mukherjee M."/>
            <person name="Kredics L."/>
            <person name="Alcaraz L.D."/>
            <person name="Aerts A."/>
            <person name="Antal Z."/>
            <person name="Atanasova L."/>
            <person name="Cervantes-Badillo M.G."/>
            <person name="Challacombe J."/>
            <person name="Chertkov O."/>
            <person name="McCluskey K."/>
            <person name="Coulpier F."/>
            <person name="Deshpande N."/>
            <person name="von Doehren H."/>
            <person name="Ebbole D.J."/>
            <person name="Esquivel-Naranjo E.U."/>
            <person name="Fekete E."/>
            <person name="Flipphi M."/>
            <person name="Glaser F."/>
            <person name="Gomez-Rodriguez E.Y."/>
            <person name="Gruber S."/>
            <person name="Han C."/>
            <person name="Henrissat B."/>
            <person name="Hermosa R."/>
            <person name="Hernandez-Onate M."/>
            <person name="Karaffa L."/>
            <person name="Kosti I."/>
            <person name="Le Crom S."/>
            <person name="Lindquist E."/>
            <person name="Lucas S."/>
            <person name="Luebeck M."/>
            <person name="Luebeck P.S."/>
            <person name="Margeot A."/>
            <person name="Metz B."/>
            <person name="Misra M."/>
            <person name="Nevalainen H."/>
            <person name="Omann M."/>
            <person name="Packer N."/>
            <person name="Perrone G."/>
            <person name="Uresti-Rivera E.E."/>
            <person name="Salamov A."/>
            <person name="Schmoll M."/>
            <person name="Seiboth B."/>
            <person name="Shapiro H."/>
            <person name="Sukno S."/>
            <person name="Tamayo-Ramos J.A."/>
            <person name="Tisch D."/>
            <person name="Wiest A."/>
            <person name="Wilkinson H.H."/>
            <person name="Zhang M."/>
            <person name="Coutinho P.M."/>
            <person name="Kenerley C.M."/>
            <person name="Monte E."/>
            <person name="Baker S.E."/>
            <person name="Grigoriev I.V."/>
        </authorList>
    </citation>
    <scope>NUCLEOTIDE SEQUENCE [LARGE SCALE GENOMIC DNA]</scope>
    <source>
        <strain evidence="2">Gv29-8 / FGSC 10586</strain>
    </source>
</reference>
<gene>
    <name evidence="1" type="ORF">TRIVIDRAFT_215821</name>
</gene>
<dbReference type="GeneID" id="25791004"/>
<feature type="non-terminal residue" evidence="1">
    <location>
        <position position="85"/>
    </location>
</feature>
<keyword evidence="2" id="KW-1185">Reference proteome</keyword>
<name>G9MNR2_HYPVG</name>
<dbReference type="EMBL" id="ABDF02000005">
    <property type="protein sequence ID" value="EHK23517.1"/>
    <property type="molecule type" value="Genomic_DNA"/>
</dbReference>
<dbReference type="InParanoid" id="G9MNR2"/>
<dbReference type="VEuPathDB" id="FungiDB:TRIVIDRAFT_215821"/>
<dbReference type="AlphaFoldDB" id="G9MNR2"/>
<organism evidence="1 2">
    <name type="scientific">Hypocrea virens (strain Gv29-8 / FGSC 10586)</name>
    <name type="common">Gliocladium virens</name>
    <name type="synonym">Trichoderma virens</name>
    <dbReference type="NCBI Taxonomy" id="413071"/>
    <lineage>
        <taxon>Eukaryota</taxon>
        <taxon>Fungi</taxon>
        <taxon>Dikarya</taxon>
        <taxon>Ascomycota</taxon>
        <taxon>Pezizomycotina</taxon>
        <taxon>Sordariomycetes</taxon>
        <taxon>Hypocreomycetidae</taxon>
        <taxon>Hypocreales</taxon>
        <taxon>Hypocreaceae</taxon>
        <taxon>Trichoderma</taxon>
    </lineage>
</organism>
<dbReference type="RefSeq" id="XP_013957735.1">
    <property type="nucleotide sequence ID" value="XM_014102260.1"/>
</dbReference>
<dbReference type="HOGENOM" id="CLU_2518631_0_0_1"/>
<evidence type="ECO:0000313" key="1">
    <source>
        <dbReference type="EMBL" id="EHK23517.1"/>
    </source>
</evidence>
<proteinExistence type="predicted"/>
<evidence type="ECO:0000313" key="2">
    <source>
        <dbReference type="Proteomes" id="UP000007115"/>
    </source>
</evidence>
<protein>
    <submittedName>
        <fullName evidence="1">Uncharacterized protein</fullName>
    </submittedName>
</protein>
<sequence>MKDTIPGSGREFWPLGYGGVLHMVWRSDMGGTCGEIDAMNLESRTGYKDIELQGKANQPRPGIWRELEFRSPTMDMHRNYEAKFR</sequence>